<evidence type="ECO:0000313" key="6">
    <source>
        <dbReference type="EMBL" id="KAG9195301.1"/>
    </source>
</evidence>
<keyword evidence="4" id="KW-0560">Oxidoreductase</keyword>
<evidence type="ECO:0000256" key="2">
    <source>
        <dbReference type="ARBA" id="ARBA00022630"/>
    </source>
</evidence>
<gene>
    <name evidence="6" type="ORF">G6011_00422</name>
</gene>
<dbReference type="InterPro" id="IPR027477">
    <property type="entry name" value="Succ_DH/fumarate_Rdtase_cat_sf"/>
</dbReference>
<dbReference type="Gene3D" id="3.90.700.10">
    <property type="entry name" value="Succinate dehydrogenase/fumarate reductase flavoprotein, catalytic domain"/>
    <property type="match status" value="1"/>
</dbReference>
<dbReference type="PANTHER" id="PTHR43400:SF7">
    <property type="entry name" value="FAD-DEPENDENT OXIDOREDUCTASE 2 FAD BINDING DOMAIN-CONTAINING PROTEIN"/>
    <property type="match status" value="1"/>
</dbReference>
<keyword evidence="7" id="KW-1185">Reference proteome</keyword>
<dbReference type="Pfam" id="PF00890">
    <property type="entry name" value="FAD_binding_2"/>
    <property type="match status" value="1"/>
</dbReference>
<dbReference type="InterPro" id="IPR003953">
    <property type="entry name" value="FAD-dep_OxRdtase_2_FAD-bd"/>
</dbReference>
<name>A0AAD4IJ43_9PLEO</name>
<reference evidence="6" key="1">
    <citation type="submission" date="2021-07" db="EMBL/GenBank/DDBJ databases">
        <title>Genome Resource of American Ginseng Black Spot Pathogen Alternaria panax.</title>
        <authorList>
            <person name="Qiu C."/>
            <person name="Wang W."/>
            <person name="Liu Z."/>
        </authorList>
    </citation>
    <scope>NUCLEOTIDE SEQUENCE</scope>
    <source>
        <strain evidence="6">BNCC115425</strain>
    </source>
</reference>
<sequence>MTKLTSSLNIDVLVIGGGNAGFSAATAAAESGACRVVLIEKAPKEWAGGNSYFTAGAFRTVHNGTSDLLSIVNNVDRETAKLIDMEPYTKEDFCKDMDRVCLGRSDPELSKVLVQESNEAVKWLAKNGIRYQLSFNRQAYKVDGRYKFWGGMALMTEDGGKGLITDHQASAQRHGVEVYYETPAKRIITSSSGTITGAIVEYLGEDTLVSTKAIVLAAGGFEANPRMRSQYLGPNWDLARVRGTPFNTGEVLEFAIRDVNARQAGNWSGCHSTCWDANAPANSGDREVSNEFTKSGYPLGLMINTNGVRFVDEGIDMRNYTYAKFGRAIHEQPGSVAYQVWDQRAIPWLRDEEYRDERVQKILGTTLEELAKNLANDSGLSAPEQFVETVKQYNEAVHASQTENPDRKWDPAVKDRLCTQSSRKKLALAKSNWALPLDQGPFMAVKVCCGITFTFGGLAVNPKTTAVISNSGKEVEGLFCVGEMLGGLFYGNYPGGSGLTSGAVFGRRAGTAATKVAAIGATSTVSSSRPAILSLL</sequence>
<dbReference type="Proteomes" id="UP001199106">
    <property type="component" value="Unassembled WGS sequence"/>
</dbReference>
<dbReference type="Gene3D" id="3.50.50.60">
    <property type="entry name" value="FAD/NAD(P)-binding domain"/>
    <property type="match status" value="1"/>
</dbReference>
<dbReference type="EMBL" id="JAANER010000001">
    <property type="protein sequence ID" value="KAG9195301.1"/>
    <property type="molecule type" value="Genomic_DNA"/>
</dbReference>
<dbReference type="SUPFAM" id="SSF56425">
    <property type="entry name" value="Succinate dehydrogenase/fumarate reductase flavoprotein, catalytic domain"/>
    <property type="match status" value="1"/>
</dbReference>
<evidence type="ECO:0000256" key="4">
    <source>
        <dbReference type="ARBA" id="ARBA00023002"/>
    </source>
</evidence>
<comment type="caution">
    <text evidence="6">The sequence shown here is derived from an EMBL/GenBank/DDBJ whole genome shotgun (WGS) entry which is preliminary data.</text>
</comment>
<evidence type="ECO:0000256" key="3">
    <source>
        <dbReference type="ARBA" id="ARBA00022827"/>
    </source>
</evidence>
<organism evidence="6 7">
    <name type="scientific">Alternaria panax</name>
    <dbReference type="NCBI Taxonomy" id="48097"/>
    <lineage>
        <taxon>Eukaryota</taxon>
        <taxon>Fungi</taxon>
        <taxon>Dikarya</taxon>
        <taxon>Ascomycota</taxon>
        <taxon>Pezizomycotina</taxon>
        <taxon>Dothideomycetes</taxon>
        <taxon>Pleosporomycetidae</taxon>
        <taxon>Pleosporales</taxon>
        <taxon>Pleosporineae</taxon>
        <taxon>Pleosporaceae</taxon>
        <taxon>Alternaria</taxon>
        <taxon>Alternaria sect. Panax</taxon>
    </lineage>
</organism>
<feature type="domain" description="FAD-dependent oxidoreductase 2 FAD-binding" evidence="5">
    <location>
        <begin position="11"/>
        <end position="497"/>
    </location>
</feature>
<evidence type="ECO:0000313" key="7">
    <source>
        <dbReference type="Proteomes" id="UP001199106"/>
    </source>
</evidence>
<dbReference type="InterPro" id="IPR036188">
    <property type="entry name" value="FAD/NAD-bd_sf"/>
</dbReference>
<proteinExistence type="predicted"/>
<keyword evidence="3" id="KW-0274">FAD</keyword>
<dbReference type="AlphaFoldDB" id="A0AAD4IJ43"/>
<dbReference type="NCBIfam" id="NF006130">
    <property type="entry name" value="PRK08274.1"/>
    <property type="match status" value="1"/>
</dbReference>
<dbReference type="InterPro" id="IPR050315">
    <property type="entry name" value="FAD-oxidoreductase_2"/>
</dbReference>
<dbReference type="PANTHER" id="PTHR43400">
    <property type="entry name" value="FUMARATE REDUCTASE"/>
    <property type="match status" value="1"/>
</dbReference>
<dbReference type="SUPFAM" id="SSF51905">
    <property type="entry name" value="FAD/NAD(P)-binding domain"/>
    <property type="match status" value="1"/>
</dbReference>
<evidence type="ECO:0000259" key="5">
    <source>
        <dbReference type="Pfam" id="PF00890"/>
    </source>
</evidence>
<dbReference type="GO" id="GO:0016491">
    <property type="term" value="F:oxidoreductase activity"/>
    <property type="evidence" value="ECO:0007669"/>
    <property type="project" value="UniProtKB-KW"/>
</dbReference>
<comment type="cofactor">
    <cofactor evidence="1">
        <name>FAD</name>
        <dbReference type="ChEBI" id="CHEBI:57692"/>
    </cofactor>
</comment>
<evidence type="ECO:0000256" key="1">
    <source>
        <dbReference type="ARBA" id="ARBA00001974"/>
    </source>
</evidence>
<protein>
    <recommendedName>
        <fullName evidence="5">FAD-dependent oxidoreductase 2 FAD-binding domain-containing protein</fullName>
    </recommendedName>
</protein>
<accession>A0AAD4IJ43</accession>
<keyword evidence="2" id="KW-0285">Flavoprotein</keyword>